<evidence type="ECO:0000256" key="13">
    <source>
        <dbReference type="ARBA" id="ARBA00031543"/>
    </source>
</evidence>
<gene>
    <name evidence="15" type="ORF">WICMUC_000554</name>
</gene>
<organism evidence="15 16">
    <name type="scientific">Wickerhamomyces mucosus</name>
    <dbReference type="NCBI Taxonomy" id="1378264"/>
    <lineage>
        <taxon>Eukaryota</taxon>
        <taxon>Fungi</taxon>
        <taxon>Dikarya</taxon>
        <taxon>Ascomycota</taxon>
        <taxon>Saccharomycotina</taxon>
        <taxon>Saccharomycetes</taxon>
        <taxon>Phaffomycetales</taxon>
        <taxon>Wickerhamomycetaceae</taxon>
        <taxon>Wickerhamomyces</taxon>
    </lineage>
</organism>
<evidence type="ECO:0000256" key="3">
    <source>
        <dbReference type="ARBA" id="ARBA00004991"/>
    </source>
</evidence>
<name>A0A9P8PXD5_9ASCO</name>
<protein>
    <recommendedName>
        <fullName evidence="6">Ceramide glucosyltransferase</fullName>
        <ecNumber evidence="5">2.4.1.80</ecNumber>
    </recommendedName>
    <alternativeName>
        <fullName evidence="13">Glucosylceramide synthase</fullName>
    </alternativeName>
    <alternativeName>
        <fullName evidence="14">UDP-glucose ceramide glucosyltransferase</fullName>
    </alternativeName>
    <alternativeName>
        <fullName evidence="12">UDP-glucose:N-acylsphingosine D-glucosyltransferase</fullName>
    </alternativeName>
</protein>
<keyword evidence="9" id="KW-0812">Transmembrane</keyword>
<comment type="caution">
    <text evidence="15">The sequence shown here is derived from an EMBL/GenBank/DDBJ whole genome shotgun (WGS) entry which is preliminary data.</text>
</comment>
<comment type="similarity">
    <text evidence="4">Belongs to the glycosyltransferase 2 family.</text>
</comment>
<dbReference type="GO" id="GO:0006679">
    <property type="term" value="P:glucosylceramide biosynthetic process"/>
    <property type="evidence" value="ECO:0007669"/>
    <property type="project" value="TreeGrafter"/>
</dbReference>
<dbReference type="SUPFAM" id="SSF53448">
    <property type="entry name" value="Nucleotide-diphospho-sugar transferases"/>
    <property type="match status" value="1"/>
</dbReference>
<dbReference type="PANTHER" id="PTHR12726">
    <property type="entry name" value="CERAMIDE GLUCOSYLTRANSFERASE"/>
    <property type="match status" value="1"/>
</dbReference>
<keyword evidence="10" id="KW-1133">Transmembrane helix</keyword>
<evidence type="ECO:0000256" key="4">
    <source>
        <dbReference type="ARBA" id="ARBA00006739"/>
    </source>
</evidence>
<evidence type="ECO:0000256" key="11">
    <source>
        <dbReference type="ARBA" id="ARBA00023136"/>
    </source>
</evidence>
<evidence type="ECO:0000256" key="6">
    <source>
        <dbReference type="ARBA" id="ARBA00019988"/>
    </source>
</evidence>
<dbReference type="InterPro" id="IPR029044">
    <property type="entry name" value="Nucleotide-diphossugar_trans"/>
</dbReference>
<evidence type="ECO:0000313" key="15">
    <source>
        <dbReference type="EMBL" id="KAH3680096.1"/>
    </source>
</evidence>
<dbReference type="PANTHER" id="PTHR12726:SF0">
    <property type="entry name" value="CERAMIDE GLUCOSYLTRANSFERASE"/>
    <property type="match status" value="1"/>
</dbReference>
<keyword evidence="11" id="KW-0472">Membrane</keyword>
<reference evidence="15" key="1">
    <citation type="journal article" date="2021" name="Open Biol.">
        <title>Shared evolutionary footprints suggest mitochondrial oxidative damage underlies multiple complex I losses in fungi.</title>
        <authorList>
            <person name="Schikora-Tamarit M.A."/>
            <person name="Marcet-Houben M."/>
            <person name="Nosek J."/>
            <person name="Gabaldon T."/>
        </authorList>
    </citation>
    <scope>NUCLEOTIDE SEQUENCE</scope>
    <source>
        <strain evidence="15">CBS6341</strain>
    </source>
</reference>
<evidence type="ECO:0000256" key="2">
    <source>
        <dbReference type="ARBA" id="ARBA00004760"/>
    </source>
</evidence>
<accession>A0A9P8PXD5</accession>
<keyword evidence="16" id="KW-1185">Reference proteome</keyword>
<dbReference type="Gene3D" id="3.90.550.10">
    <property type="entry name" value="Spore Coat Polysaccharide Biosynthesis Protein SpsA, Chain A"/>
    <property type="match status" value="1"/>
</dbReference>
<dbReference type="Pfam" id="PF13506">
    <property type="entry name" value="Glyco_transf_21"/>
    <property type="match status" value="1"/>
</dbReference>
<dbReference type="InterPro" id="IPR025993">
    <property type="entry name" value="Ceramide_glucosylTrfase"/>
</dbReference>
<evidence type="ECO:0000256" key="10">
    <source>
        <dbReference type="ARBA" id="ARBA00022989"/>
    </source>
</evidence>
<evidence type="ECO:0000256" key="1">
    <source>
        <dbReference type="ARBA" id="ARBA00004141"/>
    </source>
</evidence>
<evidence type="ECO:0000256" key="14">
    <source>
        <dbReference type="ARBA" id="ARBA00032575"/>
    </source>
</evidence>
<dbReference type="GO" id="GO:0016020">
    <property type="term" value="C:membrane"/>
    <property type="evidence" value="ECO:0007669"/>
    <property type="project" value="UniProtKB-SubCell"/>
</dbReference>
<dbReference type="OrthoDB" id="1483400at2759"/>
<dbReference type="EC" id="2.4.1.80" evidence="5"/>
<evidence type="ECO:0000256" key="5">
    <source>
        <dbReference type="ARBA" id="ARBA00012699"/>
    </source>
</evidence>
<evidence type="ECO:0000256" key="7">
    <source>
        <dbReference type="ARBA" id="ARBA00022676"/>
    </source>
</evidence>
<comment type="pathway">
    <text evidence="2">Lipid metabolism; sphingolipid metabolism.</text>
</comment>
<evidence type="ECO:0000256" key="8">
    <source>
        <dbReference type="ARBA" id="ARBA00022679"/>
    </source>
</evidence>
<keyword evidence="8" id="KW-0808">Transferase</keyword>
<comment type="subcellular location">
    <subcellularLocation>
        <location evidence="1">Membrane</location>
        <topology evidence="1">Multi-pass membrane protein</topology>
    </subcellularLocation>
</comment>
<evidence type="ECO:0000313" key="16">
    <source>
        <dbReference type="Proteomes" id="UP000769528"/>
    </source>
</evidence>
<proteinExistence type="inferred from homology"/>
<keyword evidence="7" id="KW-0328">Glycosyltransferase</keyword>
<dbReference type="GO" id="GO:0008120">
    <property type="term" value="F:ceramide glucosyltransferase activity"/>
    <property type="evidence" value="ECO:0007669"/>
    <property type="project" value="UniProtKB-EC"/>
</dbReference>
<evidence type="ECO:0000256" key="9">
    <source>
        <dbReference type="ARBA" id="ARBA00022692"/>
    </source>
</evidence>
<dbReference type="AlphaFoldDB" id="A0A9P8PXD5"/>
<dbReference type="EMBL" id="JAEUBF010000160">
    <property type="protein sequence ID" value="KAH3680096.1"/>
    <property type="molecule type" value="Genomic_DNA"/>
</dbReference>
<comment type="pathway">
    <text evidence="3">Sphingolipid metabolism.</text>
</comment>
<reference evidence="15" key="2">
    <citation type="submission" date="2021-01" db="EMBL/GenBank/DDBJ databases">
        <authorList>
            <person name="Schikora-Tamarit M.A."/>
        </authorList>
    </citation>
    <scope>NUCLEOTIDE SEQUENCE</scope>
    <source>
        <strain evidence="15">CBS6341</strain>
    </source>
</reference>
<evidence type="ECO:0000256" key="12">
    <source>
        <dbReference type="ARBA" id="ARBA00031017"/>
    </source>
</evidence>
<sequence>MTIITIIGFIEIRYNLSGIKRKPIQISIDQDGNVQDEELLEGVTILRPMKGIDPDLEKCLESCLLQNYPRHKFQVLFCVEDPNDESVSIARKIIDKYKDIDCELLIDSANYGPNPKINNLAKGYQRAKYDIVWVLDSNVWVNPGTLVRSVVSLKKSLNNGQLTTDKPVGLIHHVPIVINENDDCPLGAKLDEMFLLTSHAKFYCFFNRIMVEPCVNGKSNLYRRSDIDQSVSKISKGEISLTKQDNSLDASNFIKKGEGLRFFSRYIGEDNMIGIGLWLNNGRQAMTGDVCIQPMTNNVKYSINDYVRRRVRWLRVRKYMVLAATLVEPTTESIFIGILGSYGISTLFLTGKYFWLLFIIHEIYWCFIDYIQYSTIIKFANVDELSKMSNSIKINKDLEITKWLPIWILREFLAFPIWVIAMCGGTIDWRNKPFNIKSDLSAEEL</sequence>
<dbReference type="Proteomes" id="UP000769528">
    <property type="component" value="Unassembled WGS sequence"/>
</dbReference>